<dbReference type="AlphaFoldDB" id="A0A1T5B1U2"/>
<dbReference type="RefSeq" id="WP_079589251.1">
    <property type="nucleotide sequence ID" value="NZ_FUYN01000002.1"/>
</dbReference>
<gene>
    <name evidence="3" type="ORF">SAMN02745120_1365</name>
</gene>
<sequence length="546" mass="60524">MKKLLSLITVMAVILTLIPFQSTFAATPASKVRVSDKVWVGNMEAQHGALVTFTEDSNNAWEDTQNLTLRLPDGVSWNKFTRINARLINMADVDGRDLTIKLVNTKNIDRIVLDPYFDIERSVEKGDLVLRVYRGDVADSDKELVVAEIKDYGAKLTSSDIAEFNFIKPGSKEVVVYLEEFIDGSLVDTQTYDLEVENAEIDKAKGIEIKRLTGDKKLTATMNGDYVKLNVDKTPGKSKWELKFTITPEKEYEGDIVLNLEGRGVEDSITLGTVLKNVDMMTGTATSIGLGFQDQDVAGIEITEMERGTLLKGVYTIAINPEYKGLVFTDAKLNVTEGNIDIDNFEYRDGKFVFEVKSASTRASKIVINDIKVTVDQFGYLGDYKGELIFNHDKSDQIKIDEEVLFTATGSKPSEGQAKYVGQFIIGSPSFIITTNGINRVETFDVAPYIQDNRTMMSVKAAGVALDAKVSYDADKKMVTVESGDTKATMTIGSKILNINGEEKEMDTEAVISNSRTFIPLAFLADVFDAELKWDNVTKTVTIMKN</sequence>
<organism evidence="3 4">
    <name type="scientific">Acetoanaerobium noterae</name>
    <dbReference type="NCBI Taxonomy" id="745369"/>
    <lineage>
        <taxon>Bacteria</taxon>
        <taxon>Bacillati</taxon>
        <taxon>Bacillota</taxon>
        <taxon>Clostridia</taxon>
        <taxon>Peptostreptococcales</taxon>
        <taxon>Filifactoraceae</taxon>
        <taxon>Acetoanaerobium</taxon>
    </lineage>
</organism>
<accession>A0A1T5B1U2</accession>
<dbReference type="InterPro" id="IPR036582">
    <property type="entry name" value="Mao_N_sf"/>
</dbReference>
<dbReference type="InterPro" id="IPR012854">
    <property type="entry name" value="Cu_amine_oxidase-like_N"/>
</dbReference>
<evidence type="ECO:0000313" key="3">
    <source>
        <dbReference type="EMBL" id="SKB41165.1"/>
    </source>
</evidence>
<name>A0A1T5B1U2_9FIRM</name>
<dbReference type="Pfam" id="PF07833">
    <property type="entry name" value="Cu_amine_oxidN1"/>
    <property type="match status" value="1"/>
</dbReference>
<protein>
    <submittedName>
        <fullName evidence="3">Copper amine oxidase N-terminal domain-containing protein</fullName>
    </submittedName>
</protein>
<dbReference type="OrthoDB" id="1753865at2"/>
<reference evidence="4" key="1">
    <citation type="submission" date="2017-02" db="EMBL/GenBank/DDBJ databases">
        <authorList>
            <person name="Varghese N."/>
            <person name="Submissions S."/>
        </authorList>
    </citation>
    <scope>NUCLEOTIDE SEQUENCE [LARGE SCALE GENOMIC DNA]</scope>
    <source>
        <strain evidence="4">ATCC 35199</strain>
    </source>
</reference>
<evidence type="ECO:0000259" key="2">
    <source>
        <dbReference type="Pfam" id="PF07833"/>
    </source>
</evidence>
<dbReference type="SUPFAM" id="SSF55383">
    <property type="entry name" value="Copper amine oxidase, domain N"/>
    <property type="match status" value="1"/>
</dbReference>
<proteinExistence type="predicted"/>
<keyword evidence="4" id="KW-1185">Reference proteome</keyword>
<evidence type="ECO:0000256" key="1">
    <source>
        <dbReference type="SAM" id="SignalP"/>
    </source>
</evidence>
<dbReference type="Proteomes" id="UP000243406">
    <property type="component" value="Unassembled WGS sequence"/>
</dbReference>
<dbReference type="Gene3D" id="3.30.457.10">
    <property type="entry name" value="Copper amine oxidase-like, N-terminal domain"/>
    <property type="match status" value="1"/>
</dbReference>
<feature type="signal peptide" evidence="1">
    <location>
        <begin position="1"/>
        <end position="25"/>
    </location>
</feature>
<evidence type="ECO:0000313" key="4">
    <source>
        <dbReference type="Proteomes" id="UP000243406"/>
    </source>
</evidence>
<feature type="domain" description="Copper amine oxidase-like N-terminal" evidence="2">
    <location>
        <begin position="442"/>
        <end position="543"/>
    </location>
</feature>
<keyword evidence="1" id="KW-0732">Signal</keyword>
<feature type="chain" id="PRO_5012142946" evidence="1">
    <location>
        <begin position="26"/>
        <end position="546"/>
    </location>
</feature>
<dbReference type="EMBL" id="FUYN01000002">
    <property type="protein sequence ID" value="SKB41165.1"/>
    <property type="molecule type" value="Genomic_DNA"/>
</dbReference>